<proteinExistence type="predicted"/>
<gene>
    <name evidence="4" type="ORF">SHALO_2488</name>
</gene>
<dbReference type="STRING" id="1193502.SHALO_2488"/>
<evidence type="ECO:0000313" key="5">
    <source>
        <dbReference type="Proteomes" id="UP000094609"/>
    </source>
</evidence>
<dbReference type="PATRIC" id="fig|1193502.14.peg.2521"/>
<feature type="domain" description="CEP76/DRC7 peptidase-like" evidence="3">
    <location>
        <begin position="86"/>
        <end position="185"/>
    </location>
</feature>
<keyword evidence="5" id="KW-1185">Reference proteome</keyword>
<dbReference type="SUPFAM" id="SSF54001">
    <property type="entry name" value="Cysteine proteinases"/>
    <property type="match status" value="1"/>
</dbReference>
<dbReference type="Pfam" id="PF24656">
    <property type="entry name" value="CEPT76_peptidase"/>
    <property type="match status" value="1"/>
</dbReference>
<dbReference type="GO" id="GO:0005856">
    <property type="term" value="C:cytoskeleton"/>
    <property type="evidence" value="ECO:0007669"/>
    <property type="project" value="UniProtKB-SubCell"/>
</dbReference>
<evidence type="ECO:0000256" key="1">
    <source>
        <dbReference type="ARBA" id="ARBA00004245"/>
    </source>
</evidence>
<evidence type="ECO:0000313" key="4">
    <source>
        <dbReference type="EMBL" id="AOO66247.1"/>
    </source>
</evidence>
<protein>
    <recommendedName>
        <fullName evidence="3">CEP76/DRC7 peptidase-like domain-containing protein</fullName>
    </recommendedName>
</protein>
<dbReference type="Gene3D" id="3.10.620.30">
    <property type="match status" value="1"/>
</dbReference>
<dbReference type="InterPro" id="IPR038765">
    <property type="entry name" value="Papain-like_cys_pep_sf"/>
</dbReference>
<reference evidence="5" key="1">
    <citation type="submission" date="2016-08" db="EMBL/GenBank/DDBJ databases">
        <title>Complete genome sequence of the organohalide-respiring Epsilonproteobacterium Sulfurospirillum halorespirans.</title>
        <authorList>
            <person name="Goris T."/>
            <person name="Zimmermann J."/>
            <person name="Schenz B."/>
            <person name="Lemos M."/>
            <person name="Hackermueller J."/>
            <person name="Diekert G."/>
        </authorList>
    </citation>
    <scope>NUCLEOTIDE SEQUENCE [LARGE SCALE GENOMIC DNA]</scope>
    <source>
        <strain>DSM 13726</strain>
        <strain evidence="5">PCE-M2</strain>
    </source>
</reference>
<evidence type="ECO:0000259" key="3">
    <source>
        <dbReference type="Pfam" id="PF24656"/>
    </source>
</evidence>
<dbReference type="InterPro" id="IPR056290">
    <property type="entry name" value="CEPT76/DRC7_peptidase-like_dom"/>
</dbReference>
<keyword evidence="2" id="KW-0206">Cytoskeleton</keyword>
<sequence>MRKQHTKIKQVSQLGENARYGYFVTNYNQQIFAYAKSATSNEMYFVNGYLNGFVPYKVDNMWVILQYLQTRLKYQLDEVGYNDRKEVWQTAKESYVKLRGDCEDHALLLADWLIGLGYDARVVVGTAKSSGKTPVGHAWVVLFNEGNEYLLEATKKSKWNAIPLASTQPNYFPKYMFNRTEFWVNEGTILTTNYADEKWKKSGKFIPHNPYYKDLENMASSSQ</sequence>
<comment type="subcellular location">
    <subcellularLocation>
        <location evidence="1">Cytoplasm</location>
        <location evidence="1">Cytoskeleton</location>
    </subcellularLocation>
</comment>
<dbReference type="AlphaFoldDB" id="A0A1D7TMN5"/>
<dbReference type="KEGG" id="shal:SHALO_2488"/>
<organism evidence="4 5">
    <name type="scientific">Sulfurospirillum halorespirans DSM 13726</name>
    <dbReference type="NCBI Taxonomy" id="1193502"/>
    <lineage>
        <taxon>Bacteria</taxon>
        <taxon>Pseudomonadati</taxon>
        <taxon>Campylobacterota</taxon>
        <taxon>Epsilonproteobacteria</taxon>
        <taxon>Campylobacterales</taxon>
        <taxon>Sulfurospirillaceae</taxon>
        <taxon>Sulfurospirillum</taxon>
    </lineage>
</organism>
<dbReference type="Proteomes" id="UP000094609">
    <property type="component" value="Chromosome"/>
</dbReference>
<accession>A0A1D7TMN5</accession>
<dbReference type="EMBL" id="CP017111">
    <property type="protein sequence ID" value="AOO66247.1"/>
    <property type="molecule type" value="Genomic_DNA"/>
</dbReference>
<evidence type="ECO:0000256" key="2">
    <source>
        <dbReference type="ARBA" id="ARBA00023212"/>
    </source>
</evidence>
<keyword evidence="2" id="KW-0963">Cytoplasm</keyword>
<name>A0A1D7TMN5_9BACT</name>